<dbReference type="OrthoDB" id="8625101at2759"/>
<name>A0A367KDL5_RHIST</name>
<proteinExistence type="predicted"/>
<dbReference type="STRING" id="4846.A0A367KDL5"/>
<sequence length="327" mass="37675">MPSSFNNWKSLLETILELRLGNNNKTCVVDHQDDSFCCLNNSDISKEEIILNILQKDTDLLLERWIIHYEPSVHSTISLIDSLTQFVHTHPIPYRVYAMMAVRQQICYTYPVPDRIIEFRQLARLTASRFHNEAISIQVVLDETNELRPPQLTVRRLSRLSLSAIEPEDTPSIPIMQYNHRNTIAYSTSPIPTQRRNSFQDHGCLVGSFEESLFSGRMSSQPSKPITFHCQLGVLGYDCKPSLKCPPHWQSVFPATFYDLQEDQSTPYVGTVDLQDPGYRIPPKGQIQVVVKNPNKTAVKLFLIPYDFRDMPRNTKTFLRQKSYALQ</sequence>
<dbReference type="InterPro" id="IPR051506">
    <property type="entry name" value="ATOS_Transcription_Regulators"/>
</dbReference>
<dbReference type="PANTHER" id="PTHR13199">
    <property type="entry name" value="GH03947P"/>
    <property type="match status" value="1"/>
</dbReference>
<gene>
    <name evidence="2" type="ORF">CU098_011573</name>
</gene>
<evidence type="ECO:0000259" key="1">
    <source>
        <dbReference type="SMART" id="SM01177"/>
    </source>
</evidence>
<reference evidence="2 3" key="1">
    <citation type="journal article" date="2018" name="G3 (Bethesda)">
        <title>Phylogenetic and Phylogenomic Definition of Rhizopus Species.</title>
        <authorList>
            <person name="Gryganskyi A.P."/>
            <person name="Golan J."/>
            <person name="Dolatabadi S."/>
            <person name="Mondo S."/>
            <person name="Robb S."/>
            <person name="Idnurm A."/>
            <person name="Muszewska A."/>
            <person name="Steczkiewicz K."/>
            <person name="Masonjones S."/>
            <person name="Liao H.L."/>
            <person name="Gajdeczka M.T."/>
            <person name="Anike F."/>
            <person name="Vuek A."/>
            <person name="Anishchenko I.M."/>
            <person name="Voigt K."/>
            <person name="de Hoog G.S."/>
            <person name="Smith M.E."/>
            <person name="Heitman J."/>
            <person name="Vilgalys R."/>
            <person name="Stajich J.E."/>
        </authorList>
    </citation>
    <scope>NUCLEOTIDE SEQUENCE [LARGE SCALE GENOMIC DNA]</scope>
    <source>
        <strain evidence="2 3">LSU 92-RS-03</strain>
    </source>
</reference>
<protein>
    <recommendedName>
        <fullName evidence="1">Atos-like conserved domain-containing protein</fullName>
    </recommendedName>
</protein>
<dbReference type="InterPro" id="IPR025261">
    <property type="entry name" value="Atos-like_cons_dom"/>
</dbReference>
<dbReference type="SMART" id="SM01177">
    <property type="entry name" value="DUF4210"/>
    <property type="match status" value="1"/>
</dbReference>
<evidence type="ECO:0000313" key="3">
    <source>
        <dbReference type="Proteomes" id="UP000253551"/>
    </source>
</evidence>
<comment type="caution">
    <text evidence="2">The sequence shown here is derived from an EMBL/GenBank/DDBJ whole genome shotgun (WGS) entry which is preliminary data.</text>
</comment>
<dbReference type="PANTHER" id="PTHR13199:SF11">
    <property type="entry name" value="PROTEIN ATOSSA"/>
    <property type="match status" value="1"/>
</dbReference>
<evidence type="ECO:0000313" key="2">
    <source>
        <dbReference type="EMBL" id="RCI00296.1"/>
    </source>
</evidence>
<organism evidence="2 3">
    <name type="scientific">Rhizopus stolonifer</name>
    <name type="common">Rhizopus nigricans</name>
    <dbReference type="NCBI Taxonomy" id="4846"/>
    <lineage>
        <taxon>Eukaryota</taxon>
        <taxon>Fungi</taxon>
        <taxon>Fungi incertae sedis</taxon>
        <taxon>Mucoromycota</taxon>
        <taxon>Mucoromycotina</taxon>
        <taxon>Mucoromycetes</taxon>
        <taxon>Mucorales</taxon>
        <taxon>Mucorineae</taxon>
        <taxon>Rhizopodaceae</taxon>
        <taxon>Rhizopus</taxon>
    </lineage>
</organism>
<dbReference type="EMBL" id="PJQM01001858">
    <property type="protein sequence ID" value="RCI00296.1"/>
    <property type="molecule type" value="Genomic_DNA"/>
</dbReference>
<feature type="non-terminal residue" evidence="2">
    <location>
        <position position="327"/>
    </location>
</feature>
<dbReference type="Proteomes" id="UP000253551">
    <property type="component" value="Unassembled WGS sequence"/>
</dbReference>
<dbReference type="Pfam" id="PF13915">
    <property type="entry name" value="DUF4210"/>
    <property type="match status" value="1"/>
</dbReference>
<dbReference type="AlphaFoldDB" id="A0A367KDL5"/>
<accession>A0A367KDL5</accession>
<feature type="domain" description="Atos-like conserved" evidence="1">
    <location>
        <begin position="205"/>
        <end position="269"/>
    </location>
</feature>
<keyword evidence="3" id="KW-1185">Reference proteome</keyword>